<reference evidence="9 10" key="1">
    <citation type="submission" date="2019-03" db="EMBL/GenBank/DDBJ databases">
        <authorList>
            <person name="Kim M.K.M."/>
        </authorList>
    </citation>
    <scope>NUCLEOTIDE SEQUENCE [LARGE SCALE GENOMIC DNA]</scope>
    <source>
        <strain evidence="9 10">18JY21-1</strain>
    </source>
</reference>
<dbReference type="InterPro" id="IPR050197">
    <property type="entry name" value="Aldolase_class_II_sugar_metab"/>
</dbReference>
<feature type="binding site" evidence="6">
    <location>
        <position position="149"/>
    </location>
    <ligand>
        <name>Zn(2+)</name>
        <dbReference type="ChEBI" id="CHEBI:29105"/>
    </ligand>
</feature>
<dbReference type="NCBIfam" id="NF002963">
    <property type="entry name" value="PRK03634.1"/>
    <property type="match status" value="1"/>
</dbReference>
<comment type="pathway">
    <text evidence="6">Carbohydrate degradation; L-rhamnose degradation; glycerone phosphate from L-rhamnose: step 3/3.</text>
</comment>
<comment type="similarity">
    <text evidence="6">Belongs to the aldolase class II family. RhaD subfamily.</text>
</comment>
<comment type="function">
    <text evidence="6">Catalyzes the reversible cleavage of L-rhamnulose-1-phosphate to dihydroxyacetone phosphate (DHAP) and L-lactaldehyde.</text>
</comment>
<protein>
    <recommendedName>
        <fullName evidence="6 7">Rhamnulose-1-phosphate aldolase</fullName>
        <ecNumber evidence="6 7">4.1.2.19</ecNumber>
    </recommendedName>
</protein>
<dbReference type="EMBL" id="SKFG01000008">
    <property type="protein sequence ID" value="TCZ77865.1"/>
    <property type="molecule type" value="Genomic_DNA"/>
</dbReference>
<evidence type="ECO:0000256" key="3">
    <source>
        <dbReference type="ARBA" id="ARBA00022833"/>
    </source>
</evidence>
<comment type="caution">
    <text evidence="9">The sequence shown here is derived from an EMBL/GenBank/DDBJ whole genome shotgun (WGS) entry which is preliminary data.</text>
</comment>
<keyword evidence="5 6" id="KW-0684">Rhamnose metabolism</keyword>
<dbReference type="SUPFAM" id="SSF53639">
    <property type="entry name" value="AraD/HMP-PK domain-like"/>
    <property type="match status" value="1"/>
</dbReference>
<evidence type="ECO:0000256" key="7">
    <source>
        <dbReference type="NCBIfam" id="TIGR02624"/>
    </source>
</evidence>
<dbReference type="PANTHER" id="PTHR22789:SF0">
    <property type="entry name" value="3-OXO-TETRONATE 4-PHOSPHATE DECARBOXYLASE-RELATED"/>
    <property type="match status" value="1"/>
</dbReference>
<dbReference type="InterPro" id="IPR001303">
    <property type="entry name" value="Aldolase_II/adducin_N"/>
</dbReference>
<dbReference type="InterPro" id="IPR036409">
    <property type="entry name" value="Aldolase_II/adducin_N_sf"/>
</dbReference>
<dbReference type="RefSeq" id="WP_132417948.1">
    <property type="nucleotide sequence ID" value="NZ_SKFG01000008.1"/>
</dbReference>
<dbReference type="OrthoDB" id="9784634at2"/>
<evidence type="ECO:0000256" key="2">
    <source>
        <dbReference type="ARBA" id="ARBA00022723"/>
    </source>
</evidence>
<comment type="cofactor">
    <cofactor evidence="6">
        <name>Zn(2+)</name>
        <dbReference type="ChEBI" id="CHEBI:29105"/>
    </cofactor>
    <text evidence="6">Binds 1 zinc ion per subunit.</text>
</comment>
<accession>A0A4R4EI57</accession>
<dbReference type="GO" id="GO:0046872">
    <property type="term" value="F:metal ion binding"/>
    <property type="evidence" value="ECO:0007669"/>
    <property type="project" value="UniProtKB-KW"/>
</dbReference>
<dbReference type="NCBIfam" id="TIGR02624">
    <property type="entry name" value="rhamnu_1P_ald"/>
    <property type="match status" value="1"/>
</dbReference>
<dbReference type="PANTHER" id="PTHR22789">
    <property type="entry name" value="FUCULOSE PHOSPHATE ALDOLASE"/>
    <property type="match status" value="1"/>
</dbReference>
<dbReference type="GO" id="GO:0019301">
    <property type="term" value="P:rhamnose catabolic process"/>
    <property type="evidence" value="ECO:0007669"/>
    <property type="project" value="UniProtKB-UniRule"/>
</dbReference>
<evidence type="ECO:0000313" key="10">
    <source>
        <dbReference type="Proteomes" id="UP000295418"/>
    </source>
</evidence>
<gene>
    <name evidence="6 9" type="primary">rhaD</name>
    <name evidence="9" type="ORF">E0485_09930</name>
</gene>
<dbReference type="AlphaFoldDB" id="A0A4R4EI57"/>
<evidence type="ECO:0000256" key="5">
    <source>
        <dbReference type="ARBA" id="ARBA00023308"/>
    </source>
</evidence>
<comment type="subcellular location">
    <subcellularLocation>
        <location evidence="6">Cytoplasm</location>
    </subcellularLocation>
</comment>
<keyword evidence="4 6" id="KW-0456">Lyase</keyword>
<keyword evidence="10" id="KW-1185">Reference proteome</keyword>
<evidence type="ECO:0000256" key="1">
    <source>
        <dbReference type="ARBA" id="ARBA00022490"/>
    </source>
</evidence>
<keyword evidence="1 6" id="KW-0963">Cytoplasm</keyword>
<keyword evidence="2 6" id="KW-0479">Metal-binding</keyword>
<dbReference type="InterPro" id="IPR013447">
    <property type="entry name" value="Rhamnulose-1-P_Aldolase"/>
</dbReference>
<dbReference type="Proteomes" id="UP000295418">
    <property type="component" value="Unassembled WGS sequence"/>
</dbReference>
<dbReference type="GO" id="GO:0019323">
    <property type="term" value="P:pentose catabolic process"/>
    <property type="evidence" value="ECO:0007669"/>
    <property type="project" value="TreeGrafter"/>
</dbReference>
<evidence type="ECO:0000313" key="9">
    <source>
        <dbReference type="EMBL" id="TCZ77865.1"/>
    </source>
</evidence>
<keyword evidence="3 6" id="KW-0862">Zinc</keyword>
<dbReference type="SMART" id="SM01007">
    <property type="entry name" value="Aldolase_II"/>
    <property type="match status" value="1"/>
</dbReference>
<dbReference type="HAMAP" id="MF_00770">
    <property type="entry name" value="RhaD"/>
    <property type="match status" value="1"/>
</dbReference>
<dbReference type="GO" id="GO:0005829">
    <property type="term" value="C:cytosol"/>
    <property type="evidence" value="ECO:0007669"/>
    <property type="project" value="TreeGrafter"/>
</dbReference>
<proteinExistence type="inferred from homology"/>
<dbReference type="EC" id="4.1.2.19" evidence="6 7"/>
<dbReference type="GO" id="GO:0008994">
    <property type="term" value="F:rhamnulose-1-phosphate aldolase activity"/>
    <property type="evidence" value="ECO:0007669"/>
    <property type="project" value="UniProtKB-UniRule"/>
</dbReference>
<evidence type="ECO:0000256" key="6">
    <source>
        <dbReference type="HAMAP-Rule" id="MF_00770"/>
    </source>
</evidence>
<sequence>MSMHLFDHQDLNIVAQVPFIREVAEITYYMWQNGWDERNAGNVSCLLDEEEVARHIDIHEIVRTLPLSFPVPELAGKYLIVTGSGKYFRHMIAEPEANLGVIRINEAGSGVDILWGLANEAEPTSELAAHLMTHVARRQVDPEHRVIIHTHATNIIAMSIVHELDESKLTRTLWQMCTECIVIFPDGVGVLPWIVPGTNEIGRLTAEKMKDTRIVIWPHHGIFGTGSSIDDAFGLIETVEKAAGIYMQIAHLPIKQLITDHQLHALAQRYGVVPVSGILQL</sequence>
<feature type="active site" evidence="6">
    <location>
        <position position="126"/>
    </location>
</feature>
<dbReference type="UniPathway" id="UPA00541">
    <property type="reaction ID" value="UER00603"/>
</dbReference>
<evidence type="ECO:0000259" key="8">
    <source>
        <dbReference type="SMART" id="SM01007"/>
    </source>
</evidence>
<feature type="binding site" evidence="6">
    <location>
        <position position="151"/>
    </location>
    <ligand>
        <name>Zn(2+)</name>
        <dbReference type="ChEBI" id="CHEBI:29105"/>
    </ligand>
</feature>
<name>A0A4R4EI57_9BACL</name>
<evidence type="ECO:0000256" key="4">
    <source>
        <dbReference type="ARBA" id="ARBA00023239"/>
    </source>
</evidence>
<comment type="catalytic activity">
    <reaction evidence="6">
        <text>L-rhamnulose 1-phosphate = (S)-lactaldehyde + dihydroxyacetone phosphate</text>
        <dbReference type="Rhea" id="RHEA:19689"/>
        <dbReference type="ChEBI" id="CHEBI:18041"/>
        <dbReference type="ChEBI" id="CHEBI:57642"/>
        <dbReference type="ChEBI" id="CHEBI:58313"/>
        <dbReference type="EC" id="4.1.2.19"/>
    </reaction>
</comment>
<feature type="binding site" evidence="6">
    <location>
        <position position="220"/>
    </location>
    <ligand>
        <name>Zn(2+)</name>
        <dbReference type="ChEBI" id="CHEBI:29105"/>
    </ligand>
</feature>
<dbReference type="Pfam" id="PF00596">
    <property type="entry name" value="Aldolase_II"/>
    <property type="match status" value="1"/>
</dbReference>
<organism evidence="9 10">
    <name type="scientific">Paenibacillus albiflavus</name>
    <dbReference type="NCBI Taxonomy" id="2545760"/>
    <lineage>
        <taxon>Bacteria</taxon>
        <taxon>Bacillati</taxon>
        <taxon>Bacillota</taxon>
        <taxon>Bacilli</taxon>
        <taxon>Bacillales</taxon>
        <taxon>Paenibacillaceae</taxon>
        <taxon>Paenibacillus</taxon>
    </lineage>
</organism>
<feature type="domain" description="Class II aldolase/adducin N-terminal" evidence="8">
    <location>
        <begin position="21"/>
        <end position="247"/>
    </location>
</feature>
<dbReference type="Gene3D" id="3.40.225.10">
    <property type="entry name" value="Class II aldolase/adducin N-terminal domain"/>
    <property type="match status" value="1"/>
</dbReference>